<dbReference type="InterPro" id="IPR014710">
    <property type="entry name" value="RmlC-like_jellyroll"/>
</dbReference>
<dbReference type="Gene3D" id="2.60.120.10">
    <property type="entry name" value="Jelly Rolls"/>
    <property type="match status" value="1"/>
</dbReference>
<dbReference type="SUPFAM" id="SSF51206">
    <property type="entry name" value="cAMP-binding domain-like"/>
    <property type="match status" value="1"/>
</dbReference>
<evidence type="ECO:0000313" key="3">
    <source>
        <dbReference type="Proteomes" id="UP000553016"/>
    </source>
</evidence>
<protein>
    <submittedName>
        <fullName evidence="2">Crp/Fnr family transcriptional regulator</fullName>
    </submittedName>
</protein>
<proteinExistence type="predicted"/>
<keyword evidence="1" id="KW-0010">Activator</keyword>
<dbReference type="InterPro" id="IPR018490">
    <property type="entry name" value="cNMP-bd_dom_sf"/>
</dbReference>
<dbReference type="AlphaFoldDB" id="A0A842EU40"/>
<accession>A0A842EU40</accession>
<dbReference type="InterPro" id="IPR036390">
    <property type="entry name" value="WH_DNA-bd_sf"/>
</dbReference>
<organism evidence="2 3">
    <name type="scientific">Listeria booriae</name>
    <dbReference type="NCBI Taxonomy" id="1552123"/>
    <lineage>
        <taxon>Bacteria</taxon>
        <taxon>Bacillati</taxon>
        <taxon>Bacillota</taxon>
        <taxon>Bacilli</taxon>
        <taxon>Bacillales</taxon>
        <taxon>Listeriaceae</taxon>
        <taxon>Listeria</taxon>
    </lineage>
</organism>
<dbReference type="SUPFAM" id="SSF46785">
    <property type="entry name" value="Winged helix' DNA-binding domain"/>
    <property type="match status" value="1"/>
</dbReference>
<reference evidence="2 3" key="1">
    <citation type="submission" date="2020-03" db="EMBL/GenBank/DDBJ databases">
        <title>Soil Listeria distribution.</title>
        <authorList>
            <person name="Liao J."/>
            <person name="Wiedmann M."/>
        </authorList>
    </citation>
    <scope>NUCLEOTIDE SEQUENCE [LARGE SCALE GENOMIC DNA]</scope>
    <source>
        <strain evidence="2 3">FSL L7-0149</strain>
    </source>
</reference>
<dbReference type="RefSeq" id="WP_185540348.1">
    <property type="nucleotide sequence ID" value="NZ_JAARWB010000002.1"/>
</dbReference>
<gene>
    <name evidence="2" type="ORF">HCB35_05735</name>
</gene>
<dbReference type="EMBL" id="JAARZA010000002">
    <property type="protein sequence ID" value="MBC2239968.1"/>
    <property type="molecule type" value="Genomic_DNA"/>
</dbReference>
<evidence type="ECO:0000256" key="1">
    <source>
        <dbReference type="ARBA" id="ARBA00023159"/>
    </source>
</evidence>
<comment type="caution">
    <text evidence="2">The sequence shown here is derived from an EMBL/GenBank/DDBJ whole genome shotgun (WGS) entry which is preliminary data.</text>
</comment>
<evidence type="ECO:0000313" key="2">
    <source>
        <dbReference type="EMBL" id="MBC2239968.1"/>
    </source>
</evidence>
<name>A0A842EU40_9LIST</name>
<sequence>MDYLTINKLLIRDKTVLQSIINSSDFEENILQKVVIRKGERIIQNTDNNIYIIKEGYLAKMIAHEKDADRMVCQAFLSTSDIVWGNQFSSEVGVIYEPLSSAVVTKIDANTFFNILATHPFFTDVLIESLNRNEELAKLYAQQFQYELRERVVKLFEQLAIQISINKFALPRGLDSYYIAAYCGTSRTSASRIIRELKKIDILKKNKNGILNFRKNNT</sequence>
<dbReference type="Proteomes" id="UP000553016">
    <property type="component" value="Unassembled WGS sequence"/>
</dbReference>